<keyword evidence="5" id="KW-0808">Transferase</keyword>
<keyword evidence="9" id="KW-0472">Membrane</keyword>
<reference evidence="12 13" key="1">
    <citation type="submission" date="2023-03" db="EMBL/GenBank/DDBJ databases">
        <title>YIM 152171 draft genome.</title>
        <authorList>
            <person name="Yang Z."/>
        </authorList>
    </citation>
    <scope>NUCLEOTIDE SEQUENCE [LARGE SCALE GENOMIC DNA]</scope>
    <source>
        <strain evidence="12 13">YIM 152171</strain>
    </source>
</reference>
<evidence type="ECO:0000256" key="2">
    <source>
        <dbReference type="ARBA" id="ARBA00004370"/>
    </source>
</evidence>
<keyword evidence="4" id="KW-0597">Phosphoprotein</keyword>
<dbReference type="GO" id="GO:0004673">
    <property type="term" value="F:protein histidine kinase activity"/>
    <property type="evidence" value="ECO:0007669"/>
    <property type="project" value="UniProtKB-EC"/>
</dbReference>
<dbReference type="InterPro" id="IPR050980">
    <property type="entry name" value="2C_sensor_his_kinase"/>
</dbReference>
<evidence type="ECO:0000256" key="7">
    <source>
        <dbReference type="ARBA" id="ARBA00022777"/>
    </source>
</evidence>
<keyword evidence="8" id="KW-0067">ATP-binding</keyword>
<dbReference type="Gene3D" id="3.30.565.10">
    <property type="entry name" value="Histidine kinase-like ATPase, C-terminal domain"/>
    <property type="match status" value="1"/>
</dbReference>
<dbReference type="Proteomes" id="UP001301140">
    <property type="component" value="Unassembled WGS sequence"/>
</dbReference>
<organism evidence="12 13">
    <name type="scientific">Marinimicrococcus flavescens</name>
    <dbReference type="NCBI Taxonomy" id="3031815"/>
    <lineage>
        <taxon>Bacteria</taxon>
        <taxon>Pseudomonadati</taxon>
        <taxon>Pseudomonadota</taxon>
        <taxon>Alphaproteobacteria</taxon>
        <taxon>Geminicoccales</taxon>
        <taxon>Geminicoccaceae</taxon>
        <taxon>Marinimicrococcus</taxon>
    </lineage>
</organism>
<dbReference type="AlphaFoldDB" id="A0AAP3XRL7"/>
<dbReference type="EMBL" id="JARGEQ010000092">
    <property type="protein sequence ID" value="MDF1586724.1"/>
    <property type="molecule type" value="Genomic_DNA"/>
</dbReference>
<protein>
    <recommendedName>
        <fullName evidence="3">histidine kinase</fullName>
        <ecNumber evidence="3">2.7.13.3</ecNumber>
    </recommendedName>
</protein>
<evidence type="ECO:0000313" key="12">
    <source>
        <dbReference type="EMBL" id="MDF1586724.1"/>
    </source>
</evidence>
<dbReference type="InterPro" id="IPR005467">
    <property type="entry name" value="His_kinase_dom"/>
</dbReference>
<evidence type="ECO:0000256" key="1">
    <source>
        <dbReference type="ARBA" id="ARBA00000085"/>
    </source>
</evidence>
<comment type="catalytic activity">
    <reaction evidence="1">
        <text>ATP + protein L-histidine = ADP + protein N-phospho-L-histidine.</text>
        <dbReference type="EC" id="2.7.13.3"/>
    </reaction>
</comment>
<keyword evidence="6" id="KW-0547">Nucleotide-binding</keyword>
<dbReference type="InterPro" id="IPR003594">
    <property type="entry name" value="HATPase_dom"/>
</dbReference>
<dbReference type="PROSITE" id="PS50109">
    <property type="entry name" value="HIS_KIN"/>
    <property type="match status" value="1"/>
</dbReference>
<dbReference type="RefSeq" id="WP_327789142.1">
    <property type="nucleotide sequence ID" value="NZ_JARGEQ010000092.1"/>
</dbReference>
<dbReference type="SUPFAM" id="SSF55874">
    <property type="entry name" value="ATPase domain of HSP90 chaperone/DNA topoisomerase II/histidine kinase"/>
    <property type="match status" value="1"/>
</dbReference>
<evidence type="ECO:0000256" key="9">
    <source>
        <dbReference type="SAM" id="Phobius"/>
    </source>
</evidence>
<keyword evidence="13" id="KW-1185">Reference proteome</keyword>
<feature type="transmembrane region" description="Helical" evidence="9">
    <location>
        <begin position="14"/>
        <end position="35"/>
    </location>
</feature>
<dbReference type="PANTHER" id="PTHR44936">
    <property type="entry name" value="SENSOR PROTEIN CREC"/>
    <property type="match status" value="1"/>
</dbReference>
<evidence type="ECO:0000259" key="10">
    <source>
        <dbReference type="PROSITE" id="PS50109"/>
    </source>
</evidence>
<gene>
    <name evidence="12" type="ORF">PZ740_10060</name>
</gene>
<feature type="transmembrane region" description="Helical" evidence="9">
    <location>
        <begin position="166"/>
        <end position="185"/>
    </location>
</feature>
<keyword evidence="9" id="KW-1133">Transmembrane helix</keyword>
<dbReference type="GO" id="GO:0005524">
    <property type="term" value="F:ATP binding"/>
    <property type="evidence" value="ECO:0007669"/>
    <property type="project" value="UniProtKB-KW"/>
</dbReference>
<dbReference type="Pfam" id="PF02518">
    <property type="entry name" value="HATPase_c"/>
    <property type="match status" value="1"/>
</dbReference>
<dbReference type="GO" id="GO:0016020">
    <property type="term" value="C:membrane"/>
    <property type="evidence" value="ECO:0007669"/>
    <property type="project" value="UniProtKB-SubCell"/>
</dbReference>
<proteinExistence type="predicted"/>
<feature type="domain" description="HAMP" evidence="11">
    <location>
        <begin position="187"/>
        <end position="242"/>
    </location>
</feature>
<dbReference type="Gene3D" id="6.10.340.10">
    <property type="match status" value="1"/>
</dbReference>
<evidence type="ECO:0000259" key="11">
    <source>
        <dbReference type="PROSITE" id="PS50885"/>
    </source>
</evidence>
<comment type="subcellular location">
    <subcellularLocation>
        <location evidence="2">Membrane</location>
    </subcellularLocation>
</comment>
<keyword evidence="7 12" id="KW-0418">Kinase</keyword>
<dbReference type="PROSITE" id="PS50885">
    <property type="entry name" value="HAMP"/>
    <property type="match status" value="1"/>
</dbReference>
<feature type="domain" description="Histidine kinase" evidence="10">
    <location>
        <begin position="256"/>
        <end position="462"/>
    </location>
</feature>
<evidence type="ECO:0000256" key="3">
    <source>
        <dbReference type="ARBA" id="ARBA00012438"/>
    </source>
</evidence>
<evidence type="ECO:0000256" key="6">
    <source>
        <dbReference type="ARBA" id="ARBA00022741"/>
    </source>
</evidence>
<dbReference type="GO" id="GO:0007165">
    <property type="term" value="P:signal transduction"/>
    <property type="evidence" value="ECO:0007669"/>
    <property type="project" value="InterPro"/>
</dbReference>
<evidence type="ECO:0000256" key="5">
    <source>
        <dbReference type="ARBA" id="ARBA00022679"/>
    </source>
</evidence>
<dbReference type="PANTHER" id="PTHR44936:SF10">
    <property type="entry name" value="SENSOR PROTEIN RSTB"/>
    <property type="match status" value="1"/>
</dbReference>
<evidence type="ECO:0000313" key="13">
    <source>
        <dbReference type="Proteomes" id="UP001301140"/>
    </source>
</evidence>
<sequence>MARAVDRPTPGRGLSARILALTVAFVLLGEVLIYVPSIARFRLSFLEERVAGAHLAALSLDVPHAGSLPPELEARLLRHAGVLAITLWRPDAELMLGRVESVDAVFDLRRKTPLSLVLASLGTVVRGEGRMIRVVAGSSLEPETVIDVILDETAMRSAMLDYSWRILLLSLVLSAIVASLLFFGLRRMIVLPLRGITERLAAFRERPEVATDERPPTRRRDEIGVVERELAEMQRGLRRALAEKTRLAALGAAVSKINHDLKSILASAVLVSDRLESSADPAVRSVTPRLVDSLDRAIRLCAETLRFAREQPPELQPRRFALRELVDEVGAAVTSDAPRLAWRNQVDASLDVTADRDQLYRVLLNLGRNSRHALGEQAGEIRVAAGRRGSQVRIEVKDNGPGLPEQVLPHLFESFSGSTKAGGSGLGLAICLEIMRAHGGDIALLDTGRQGTSFELRLPARIPHAAAASGEA</sequence>
<evidence type="ECO:0000256" key="8">
    <source>
        <dbReference type="ARBA" id="ARBA00022840"/>
    </source>
</evidence>
<dbReference type="InterPro" id="IPR036890">
    <property type="entry name" value="HATPase_C_sf"/>
</dbReference>
<dbReference type="InterPro" id="IPR004358">
    <property type="entry name" value="Sig_transdc_His_kin-like_C"/>
</dbReference>
<evidence type="ECO:0000256" key="4">
    <source>
        <dbReference type="ARBA" id="ARBA00022553"/>
    </source>
</evidence>
<comment type="caution">
    <text evidence="12">The sequence shown here is derived from an EMBL/GenBank/DDBJ whole genome shotgun (WGS) entry which is preliminary data.</text>
</comment>
<keyword evidence="9" id="KW-0812">Transmembrane</keyword>
<dbReference type="EC" id="2.7.13.3" evidence="3"/>
<dbReference type="PRINTS" id="PR00344">
    <property type="entry name" value="BCTRLSENSOR"/>
</dbReference>
<accession>A0AAP3XRL7</accession>
<dbReference type="SMART" id="SM00387">
    <property type="entry name" value="HATPase_c"/>
    <property type="match status" value="1"/>
</dbReference>
<dbReference type="CDD" id="cd00075">
    <property type="entry name" value="HATPase"/>
    <property type="match status" value="1"/>
</dbReference>
<name>A0AAP3XRL7_9PROT</name>
<dbReference type="InterPro" id="IPR003660">
    <property type="entry name" value="HAMP_dom"/>
</dbReference>